<keyword evidence="2" id="KW-0472">Membrane</keyword>
<name>A0A516X6H6_9ACTN</name>
<evidence type="ECO:0000256" key="1">
    <source>
        <dbReference type="SAM" id="MobiDB-lite"/>
    </source>
</evidence>
<gene>
    <name evidence="3" type="ORF">FO059_16720</name>
</gene>
<dbReference type="NCBIfam" id="NF038012">
    <property type="entry name" value="DMT_1"/>
    <property type="match status" value="1"/>
</dbReference>
<evidence type="ECO:0008006" key="5">
    <source>
        <dbReference type="Google" id="ProtNLM"/>
    </source>
</evidence>
<dbReference type="Gene3D" id="1.10.3730.20">
    <property type="match status" value="1"/>
</dbReference>
<evidence type="ECO:0000313" key="3">
    <source>
        <dbReference type="EMBL" id="QDQ98666.1"/>
    </source>
</evidence>
<accession>A0A516X6H6</accession>
<protein>
    <recommendedName>
        <fullName evidence="5">Integral membrane protein</fullName>
    </recommendedName>
</protein>
<feature type="transmembrane region" description="Helical" evidence="2">
    <location>
        <begin position="200"/>
        <end position="220"/>
    </location>
</feature>
<keyword evidence="4" id="KW-1185">Reference proteome</keyword>
<reference evidence="3 4" key="1">
    <citation type="submission" date="2019-07" db="EMBL/GenBank/DDBJ databases">
        <title>Tomitella cavernea sp. nov., an actinomycete isolated from soil.</title>
        <authorList>
            <person name="Cheng J."/>
        </authorList>
    </citation>
    <scope>NUCLEOTIDE SEQUENCE [LARGE SCALE GENOMIC DNA]</scope>
    <source>
        <strain evidence="3 4">HY188</strain>
    </source>
</reference>
<dbReference type="RefSeq" id="WP_143910071.1">
    <property type="nucleotide sequence ID" value="NZ_CP041765.1"/>
</dbReference>
<keyword evidence="2" id="KW-0812">Transmembrane</keyword>
<organism evidence="3 4">
    <name type="scientific">Tomitella fengzijianii</name>
    <dbReference type="NCBI Taxonomy" id="2597660"/>
    <lineage>
        <taxon>Bacteria</taxon>
        <taxon>Bacillati</taxon>
        <taxon>Actinomycetota</taxon>
        <taxon>Actinomycetes</taxon>
        <taxon>Mycobacteriales</taxon>
        <taxon>Tomitella</taxon>
    </lineage>
</organism>
<dbReference type="OrthoDB" id="4382070at2"/>
<dbReference type="PANTHER" id="PTHR40761:SF1">
    <property type="entry name" value="CONSERVED INTEGRAL MEMBRANE ALANINE VALINE AND LEUCINE RICH PROTEIN-RELATED"/>
    <property type="match status" value="1"/>
</dbReference>
<feature type="compositionally biased region" description="Basic and acidic residues" evidence="1">
    <location>
        <begin position="339"/>
        <end position="353"/>
    </location>
</feature>
<dbReference type="SUPFAM" id="SSF103481">
    <property type="entry name" value="Multidrug resistance efflux transporter EmrE"/>
    <property type="match status" value="1"/>
</dbReference>
<feature type="transmembrane region" description="Helical" evidence="2">
    <location>
        <begin position="102"/>
        <end position="121"/>
    </location>
</feature>
<dbReference type="PANTHER" id="PTHR40761">
    <property type="entry name" value="CONSERVED INTEGRAL MEMBRANE ALANINE VALINE AND LEUCINE RICH PROTEIN-RELATED"/>
    <property type="match status" value="1"/>
</dbReference>
<feature type="transmembrane region" description="Helical" evidence="2">
    <location>
        <begin position="133"/>
        <end position="153"/>
    </location>
</feature>
<dbReference type="KEGG" id="toy:FO059_16720"/>
<feature type="transmembrane region" description="Helical" evidence="2">
    <location>
        <begin position="255"/>
        <end position="279"/>
    </location>
</feature>
<feature type="transmembrane region" description="Helical" evidence="2">
    <location>
        <begin position="46"/>
        <end position="66"/>
    </location>
</feature>
<proteinExistence type="predicted"/>
<dbReference type="EMBL" id="CP041765">
    <property type="protein sequence ID" value="QDQ98666.1"/>
    <property type="molecule type" value="Genomic_DNA"/>
</dbReference>
<feature type="region of interest" description="Disordered" evidence="1">
    <location>
        <begin position="323"/>
        <end position="375"/>
    </location>
</feature>
<feature type="compositionally biased region" description="Basic residues" evidence="1">
    <location>
        <begin position="358"/>
        <end position="367"/>
    </location>
</feature>
<evidence type="ECO:0000256" key="2">
    <source>
        <dbReference type="SAM" id="Phobius"/>
    </source>
</evidence>
<dbReference type="Proteomes" id="UP000317344">
    <property type="component" value="Chromosome"/>
</dbReference>
<feature type="transmembrane region" description="Helical" evidence="2">
    <location>
        <begin position="165"/>
        <end position="188"/>
    </location>
</feature>
<feature type="transmembrane region" description="Helical" evidence="2">
    <location>
        <begin position="232"/>
        <end position="249"/>
    </location>
</feature>
<reference evidence="3 4" key="2">
    <citation type="submission" date="2019-07" db="EMBL/GenBank/DDBJ databases">
        <authorList>
            <person name="Huang Y."/>
        </authorList>
    </citation>
    <scope>NUCLEOTIDE SEQUENCE [LARGE SCALE GENOMIC DNA]</scope>
    <source>
        <strain evidence="3 4">HY188</strain>
    </source>
</reference>
<evidence type="ECO:0000313" key="4">
    <source>
        <dbReference type="Proteomes" id="UP000317344"/>
    </source>
</evidence>
<dbReference type="InterPro" id="IPR037185">
    <property type="entry name" value="EmrE-like"/>
</dbReference>
<keyword evidence="2" id="KW-1133">Transmembrane helix</keyword>
<dbReference type="AlphaFoldDB" id="A0A516X6H6"/>
<sequence>MLVYVLALLTAVANATASVLQRAANRKRPADELFHPRLIIRVLREPLWFAGIAALIISFFLLAGALGSGPISIVEPLVVLTLPLTLVIADLTFGRHTRPAEWGAAAAITVGLVGVLFFLAPEAGPGEPIPASTWAWGLGAAAVCIAVLVVVAARSAVGSMARPALLGVATGVGFGTNAALIKAMTAAFNHGGLPELVTTWQTYGVIVCGALAFFLLQAALGSGPLIAAQPGLTGAEPIVSILWGTIVFGEHVRGGLFYIGTGISAAVMAAGIFALTMAFTAAVEPEGIAAAISDDRTATRRLHSAPDPHGAFGLCDDLFRDDDLLPDHQQIPDDEPAPDDEHAPAVRPVDEAGNRQVPGKRRGAGNRHRPELEPD</sequence>